<dbReference type="AlphaFoldDB" id="A0A845GMM9"/>
<feature type="compositionally biased region" description="Low complexity" evidence="1">
    <location>
        <begin position="1"/>
        <end position="17"/>
    </location>
</feature>
<organism evidence="2 3">
    <name type="scientific">Duganella vulcania</name>
    <dbReference type="NCBI Taxonomy" id="2692166"/>
    <lineage>
        <taxon>Bacteria</taxon>
        <taxon>Pseudomonadati</taxon>
        <taxon>Pseudomonadota</taxon>
        <taxon>Betaproteobacteria</taxon>
        <taxon>Burkholderiales</taxon>
        <taxon>Oxalobacteraceae</taxon>
        <taxon>Telluria group</taxon>
        <taxon>Duganella</taxon>
    </lineage>
</organism>
<dbReference type="EMBL" id="WWCX01000017">
    <property type="protein sequence ID" value="MYM94710.1"/>
    <property type="molecule type" value="Genomic_DNA"/>
</dbReference>
<evidence type="ECO:0000313" key="3">
    <source>
        <dbReference type="Proteomes" id="UP000447355"/>
    </source>
</evidence>
<reference evidence="2" key="1">
    <citation type="submission" date="2019-12" db="EMBL/GenBank/DDBJ databases">
        <title>Novel species isolated from a subtropical stream in China.</title>
        <authorList>
            <person name="Lu H."/>
        </authorList>
    </citation>
    <scope>NUCLEOTIDE SEQUENCE [LARGE SCALE GENOMIC DNA]</scope>
    <source>
        <strain evidence="2">FT81W</strain>
    </source>
</reference>
<evidence type="ECO:0000313" key="2">
    <source>
        <dbReference type="EMBL" id="MYM94710.1"/>
    </source>
</evidence>
<sequence length="99" mass="10870">MDTSNTGGDSGSGSDSNASPRQKPDISAGLVQLRASLQAWRQLIDEGKVESLILKIDSPPELAGVPNRILTEPELQQLILSKKLQSDYMQRIRKTPRLD</sequence>
<name>A0A845GMM9_9BURK</name>
<dbReference type="RefSeq" id="WP_161083884.1">
    <property type="nucleotide sequence ID" value="NZ_WWCX01000017.1"/>
</dbReference>
<evidence type="ECO:0000256" key="1">
    <source>
        <dbReference type="SAM" id="MobiDB-lite"/>
    </source>
</evidence>
<feature type="region of interest" description="Disordered" evidence="1">
    <location>
        <begin position="1"/>
        <end position="27"/>
    </location>
</feature>
<gene>
    <name evidence="2" type="ORF">GTP90_12635</name>
</gene>
<dbReference type="Proteomes" id="UP000447355">
    <property type="component" value="Unassembled WGS sequence"/>
</dbReference>
<accession>A0A845GMM9</accession>
<comment type="caution">
    <text evidence="2">The sequence shown here is derived from an EMBL/GenBank/DDBJ whole genome shotgun (WGS) entry which is preliminary data.</text>
</comment>
<protein>
    <submittedName>
        <fullName evidence="2">Uncharacterized protein</fullName>
    </submittedName>
</protein>
<proteinExistence type="predicted"/>